<feature type="chain" id="PRO_5020797546" evidence="2">
    <location>
        <begin position="19"/>
        <end position="393"/>
    </location>
</feature>
<feature type="domain" description="Aldos-2-ulose dehydratase beta-propeller" evidence="3">
    <location>
        <begin position="113"/>
        <end position="279"/>
    </location>
</feature>
<evidence type="ECO:0000256" key="1">
    <source>
        <dbReference type="ARBA" id="ARBA00022729"/>
    </source>
</evidence>
<dbReference type="Pfam" id="PF22301">
    <property type="entry name" value="AUDH_beta_propeller"/>
    <property type="match status" value="1"/>
</dbReference>
<dbReference type="EMBL" id="SOCA01000001">
    <property type="protein sequence ID" value="TDU81633.1"/>
    <property type="molecule type" value="Genomic_DNA"/>
</dbReference>
<dbReference type="Gene3D" id="2.130.10.130">
    <property type="entry name" value="Integrin alpha, N-terminal"/>
    <property type="match status" value="1"/>
</dbReference>
<dbReference type="PANTHER" id="PTHR44103">
    <property type="entry name" value="PROPROTEIN CONVERTASE P"/>
    <property type="match status" value="1"/>
</dbReference>
<accession>A0A4V3FI97</accession>
<evidence type="ECO:0000256" key="2">
    <source>
        <dbReference type="SAM" id="SignalP"/>
    </source>
</evidence>
<keyword evidence="1 2" id="KW-0732">Signal</keyword>
<dbReference type="AlphaFoldDB" id="A0A4V3FI97"/>
<sequence length="393" mass="43839">MCRPLWILPLFIALAAQAQVTPQFREQEIDNQVGIGYGLAIADVDGDGKTDILLADKDSIVWYQNPEWKKHIIAEKLTEKDHVCIAARDTDGDGKAEIAVGAEWNPGDTETSGAVFYLQPPADRTQRWTPVQLTHEPTTHRMRWVRNRAGRYDLIVAPLHGRGNKNGEGAGVRILAYHKPEDVTRPWNTTLVHDSMHLTHNFEVVPGPAGEAESLLLGGREGIVRLTPGDSGWKQQWVTRHDSPDLQGVGEVRWGAFAGGQPYVAAIEPMHGNQVVIYTPPPEGPKDGLWQRRVLDDTLVDGHALACYDYLGLNNRQIAVGWRAHHKLGSRVGVKLYYTTKEDGHGWESYLVDDNTMACEDLMGADLDGDRDTDLIAAGRRSQNLKIYWNLRQ</sequence>
<organism evidence="4 5">
    <name type="scientific">Prosthecobacter fusiformis</name>
    <dbReference type="NCBI Taxonomy" id="48464"/>
    <lineage>
        <taxon>Bacteria</taxon>
        <taxon>Pseudomonadati</taxon>
        <taxon>Verrucomicrobiota</taxon>
        <taxon>Verrucomicrobiia</taxon>
        <taxon>Verrucomicrobiales</taxon>
        <taxon>Verrucomicrobiaceae</taxon>
        <taxon>Prosthecobacter</taxon>
    </lineage>
</organism>
<protein>
    <submittedName>
        <fullName evidence="4">VCBS repeat protein</fullName>
    </submittedName>
</protein>
<dbReference type="OrthoDB" id="247570at2"/>
<gene>
    <name evidence="4" type="ORF">EI77_00943</name>
</gene>
<dbReference type="SUPFAM" id="SSF69318">
    <property type="entry name" value="Integrin alpha N-terminal domain"/>
    <property type="match status" value="1"/>
</dbReference>
<dbReference type="Pfam" id="PF13517">
    <property type="entry name" value="FG-GAP_3"/>
    <property type="match status" value="1"/>
</dbReference>
<dbReference type="InterPro" id="IPR028994">
    <property type="entry name" value="Integrin_alpha_N"/>
</dbReference>
<dbReference type="Proteomes" id="UP000295662">
    <property type="component" value="Unassembled WGS sequence"/>
</dbReference>
<evidence type="ECO:0000259" key="3">
    <source>
        <dbReference type="Pfam" id="PF22301"/>
    </source>
</evidence>
<dbReference type="PANTHER" id="PTHR44103:SF1">
    <property type="entry name" value="PROPROTEIN CONVERTASE P"/>
    <property type="match status" value="1"/>
</dbReference>
<dbReference type="InterPro" id="IPR013517">
    <property type="entry name" value="FG-GAP"/>
</dbReference>
<dbReference type="InterPro" id="IPR054583">
    <property type="entry name" value="Beta-prop_AUDH"/>
</dbReference>
<proteinExistence type="predicted"/>
<dbReference type="RefSeq" id="WP_133793566.1">
    <property type="nucleotide sequence ID" value="NZ_SOCA01000001.1"/>
</dbReference>
<evidence type="ECO:0000313" key="5">
    <source>
        <dbReference type="Proteomes" id="UP000295662"/>
    </source>
</evidence>
<evidence type="ECO:0000313" key="4">
    <source>
        <dbReference type="EMBL" id="TDU81633.1"/>
    </source>
</evidence>
<comment type="caution">
    <text evidence="4">The sequence shown here is derived from an EMBL/GenBank/DDBJ whole genome shotgun (WGS) entry which is preliminary data.</text>
</comment>
<name>A0A4V3FI97_9BACT</name>
<reference evidence="4 5" key="1">
    <citation type="submission" date="2019-03" db="EMBL/GenBank/DDBJ databases">
        <title>Genomic Encyclopedia of Archaeal and Bacterial Type Strains, Phase II (KMG-II): from individual species to whole genera.</title>
        <authorList>
            <person name="Goeker M."/>
        </authorList>
    </citation>
    <scope>NUCLEOTIDE SEQUENCE [LARGE SCALE GENOMIC DNA]</scope>
    <source>
        <strain evidence="4 5">ATCC 25309</strain>
    </source>
</reference>
<keyword evidence="5" id="KW-1185">Reference proteome</keyword>
<feature type="signal peptide" evidence="2">
    <location>
        <begin position="1"/>
        <end position="18"/>
    </location>
</feature>